<gene>
    <name evidence="2" type="ORF">RN001_012909</name>
</gene>
<sequence>MLSISLFTSVAIMCKHGFKEKQIENRQLNFISFVSCDLCFISLQLCLMVNQLEKLEYLEQPTKIMQCEVNKGRKRCTLKREDAKRVSPSTMAESEISDRSKSCKRCNKVPQTTVECIVCNSCFHPSCAKYTKNIIFIDDKYVNCCDLTSNNGELEQVRNTSEVDIYKIELKYLHELLKQKDLVIKNQQIAIESLQNQILMINEYSKISKIHNNVDKDKDVRTFNVRDKNVTVSQHAVNKQNSSKGNNVKTNKNIDNQSCSLNTDASSNRKNTYSSVVMANDNSATVYANVNKPLNQEKKINDTLKTSKTSNLIVYGKNDAAEILGIQKNSFFFLTRVQPKNEVDDVIKFLTKNNINVVSCVNLPTKYNTYKSFKVGIASTDTEKIMSQDLWGNNILLKPFQKRTRSTF</sequence>
<keyword evidence="3" id="KW-1185">Reference proteome</keyword>
<evidence type="ECO:0000313" key="3">
    <source>
        <dbReference type="Proteomes" id="UP001353858"/>
    </source>
</evidence>
<protein>
    <submittedName>
        <fullName evidence="2">Uncharacterized protein</fullName>
    </submittedName>
</protein>
<accession>A0AAN7PUX3</accession>
<reference evidence="3" key="1">
    <citation type="submission" date="2023-01" db="EMBL/GenBank/DDBJ databases">
        <title>Key to firefly adult light organ development and bioluminescence: homeobox transcription factors regulate luciferase expression and transportation to peroxisome.</title>
        <authorList>
            <person name="Fu X."/>
        </authorList>
    </citation>
    <scope>NUCLEOTIDE SEQUENCE [LARGE SCALE GENOMIC DNA]</scope>
</reference>
<evidence type="ECO:0000256" key="1">
    <source>
        <dbReference type="SAM" id="MobiDB-lite"/>
    </source>
</evidence>
<dbReference type="EMBL" id="JARPUR010000005">
    <property type="protein sequence ID" value="KAK4876487.1"/>
    <property type="molecule type" value="Genomic_DNA"/>
</dbReference>
<organism evidence="2 3">
    <name type="scientific">Aquatica leii</name>
    <dbReference type="NCBI Taxonomy" id="1421715"/>
    <lineage>
        <taxon>Eukaryota</taxon>
        <taxon>Metazoa</taxon>
        <taxon>Ecdysozoa</taxon>
        <taxon>Arthropoda</taxon>
        <taxon>Hexapoda</taxon>
        <taxon>Insecta</taxon>
        <taxon>Pterygota</taxon>
        <taxon>Neoptera</taxon>
        <taxon>Endopterygota</taxon>
        <taxon>Coleoptera</taxon>
        <taxon>Polyphaga</taxon>
        <taxon>Elateriformia</taxon>
        <taxon>Elateroidea</taxon>
        <taxon>Lampyridae</taxon>
        <taxon>Luciolinae</taxon>
        <taxon>Aquatica</taxon>
    </lineage>
</organism>
<comment type="caution">
    <text evidence="2">The sequence shown here is derived from an EMBL/GenBank/DDBJ whole genome shotgun (WGS) entry which is preliminary data.</text>
</comment>
<dbReference type="Proteomes" id="UP001353858">
    <property type="component" value="Unassembled WGS sequence"/>
</dbReference>
<dbReference type="AlphaFoldDB" id="A0AAN7PUX3"/>
<proteinExistence type="predicted"/>
<name>A0AAN7PUX3_9COLE</name>
<feature type="region of interest" description="Disordered" evidence="1">
    <location>
        <begin position="236"/>
        <end position="266"/>
    </location>
</feature>
<evidence type="ECO:0000313" key="2">
    <source>
        <dbReference type="EMBL" id="KAK4876487.1"/>
    </source>
</evidence>